<feature type="region of interest" description="Disordered" evidence="3">
    <location>
        <begin position="415"/>
        <end position="440"/>
    </location>
</feature>
<keyword evidence="2" id="KW-0677">Repeat</keyword>
<evidence type="ECO:0000256" key="1">
    <source>
        <dbReference type="ARBA" id="ARBA00022614"/>
    </source>
</evidence>
<dbReference type="InterPro" id="IPR001611">
    <property type="entry name" value="Leu-rich_rpt"/>
</dbReference>
<organism evidence="4 5">
    <name type="scientific">Elysia crispata</name>
    <name type="common">lettuce slug</name>
    <dbReference type="NCBI Taxonomy" id="231223"/>
    <lineage>
        <taxon>Eukaryota</taxon>
        <taxon>Metazoa</taxon>
        <taxon>Spiralia</taxon>
        <taxon>Lophotrochozoa</taxon>
        <taxon>Mollusca</taxon>
        <taxon>Gastropoda</taxon>
        <taxon>Heterobranchia</taxon>
        <taxon>Euthyneura</taxon>
        <taxon>Panpulmonata</taxon>
        <taxon>Sacoglossa</taxon>
        <taxon>Placobranchoidea</taxon>
        <taxon>Plakobranchidae</taxon>
        <taxon>Elysia</taxon>
    </lineage>
</organism>
<reference evidence="4" key="1">
    <citation type="journal article" date="2023" name="G3 (Bethesda)">
        <title>A reference genome for the long-term kleptoplast-retaining sea slug Elysia crispata morphotype clarki.</title>
        <authorList>
            <person name="Eastman K.E."/>
            <person name="Pendleton A.L."/>
            <person name="Shaikh M.A."/>
            <person name="Suttiyut T."/>
            <person name="Ogas R."/>
            <person name="Tomko P."/>
            <person name="Gavelis G."/>
            <person name="Widhalm J.R."/>
            <person name="Wisecaver J.H."/>
        </authorList>
    </citation>
    <scope>NUCLEOTIDE SEQUENCE</scope>
    <source>
        <strain evidence="4">ECLA1</strain>
    </source>
</reference>
<comment type="caution">
    <text evidence="4">The sequence shown here is derived from an EMBL/GenBank/DDBJ whole genome shotgun (WGS) entry which is preliminary data.</text>
</comment>
<evidence type="ECO:0000313" key="4">
    <source>
        <dbReference type="EMBL" id="KAK3779936.1"/>
    </source>
</evidence>
<dbReference type="AlphaFoldDB" id="A0AAE1A3R9"/>
<dbReference type="Proteomes" id="UP001283361">
    <property type="component" value="Unassembled WGS sequence"/>
</dbReference>
<dbReference type="EMBL" id="JAWDGP010002797">
    <property type="protein sequence ID" value="KAK3779936.1"/>
    <property type="molecule type" value="Genomic_DNA"/>
</dbReference>
<dbReference type="SMART" id="SM00369">
    <property type="entry name" value="LRR_TYP"/>
    <property type="match status" value="6"/>
</dbReference>
<keyword evidence="5" id="KW-1185">Reference proteome</keyword>
<dbReference type="InterPro" id="IPR003591">
    <property type="entry name" value="Leu-rich_rpt_typical-subtyp"/>
</dbReference>
<dbReference type="InterPro" id="IPR032675">
    <property type="entry name" value="LRR_dom_sf"/>
</dbReference>
<name>A0AAE1A3R9_9GAST</name>
<evidence type="ECO:0000256" key="2">
    <source>
        <dbReference type="ARBA" id="ARBA00022737"/>
    </source>
</evidence>
<dbReference type="PANTHER" id="PTHR45712:SF22">
    <property type="entry name" value="INSULIN-LIKE GROWTH FACTOR-BINDING PROTEIN COMPLEX ACID LABILE SUBUNIT"/>
    <property type="match status" value="1"/>
</dbReference>
<dbReference type="InterPro" id="IPR050333">
    <property type="entry name" value="SLRP"/>
</dbReference>
<evidence type="ECO:0000313" key="5">
    <source>
        <dbReference type="Proteomes" id="UP001283361"/>
    </source>
</evidence>
<accession>A0AAE1A3R9</accession>
<keyword evidence="1" id="KW-0433">Leucine-rich repeat</keyword>
<dbReference type="PANTHER" id="PTHR45712">
    <property type="entry name" value="AGAP008170-PA"/>
    <property type="match status" value="1"/>
</dbReference>
<dbReference type="PROSITE" id="PS51450">
    <property type="entry name" value="LRR"/>
    <property type="match status" value="3"/>
</dbReference>
<sequence length="500" mass="57075">MGLREIPELPETSTKIYLQNNHIKDVPCTKLKYLKNLKELYLSQNGNIKLFNCSFSNVTSLERLSLVTCNLTSLPVGIFHSLRYLVALDVSENIVSNLDTQPFINMQRLLSLNLSQNKLRRIRNDTFQGLDALVFLSLQKNLLYYLSDTFELDAFQGLTSLKSLHLKGNRPNFSENLTYPEVSGHFQKLLLPGKTSVFFSQLPSLRTLLLYKNILGKSLSADSDGVTFSKLALLKNLDLSNNVIEDLPEMIFKNNANLKVLNLSNNELSYFRPSLMNQTKLEILDLSNNSLLGFSKQTCTQFLNIKKANSNFSVHIQGKFEPEALNEAPDPAPTPPVGSDPFVRGDRLWWRPLEPSIAGAVTSTNKTLVFFSENIFQDFHRQMEVNLAIMHELYLRRPVLIPVLLLKSETLSHTRPSWTDRSQPCNMDAVPKNNHHSRRKSLRVRQGTREIDDSTRFTNLLTHFPPEISVFLQGQSHRCLVYSGDSEHFWMTLKNVVMEE</sequence>
<dbReference type="SUPFAM" id="SSF52058">
    <property type="entry name" value="L domain-like"/>
    <property type="match status" value="1"/>
</dbReference>
<dbReference type="Gene3D" id="3.80.10.10">
    <property type="entry name" value="Ribonuclease Inhibitor"/>
    <property type="match status" value="2"/>
</dbReference>
<dbReference type="Pfam" id="PF13855">
    <property type="entry name" value="LRR_8"/>
    <property type="match status" value="3"/>
</dbReference>
<protein>
    <submittedName>
        <fullName evidence="4">Uncharacterized protein</fullName>
    </submittedName>
</protein>
<dbReference type="GO" id="GO:0005615">
    <property type="term" value="C:extracellular space"/>
    <property type="evidence" value="ECO:0007669"/>
    <property type="project" value="TreeGrafter"/>
</dbReference>
<gene>
    <name evidence="4" type="ORF">RRG08_054189</name>
</gene>
<proteinExistence type="predicted"/>
<evidence type="ECO:0000256" key="3">
    <source>
        <dbReference type="SAM" id="MobiDB-lite"/>
    </source>
</evidence>
<feature type="compositionally biased region" description="Polar residues" evidence="3">
    <location>
        <begin position="415"/>
        <end position="425"/>
    </location>
</feature>